<reference evidence="7" key="1">
    <citation type="submission" date="2025-08" db="UniProtKB">
        <authorList>
            <consortium name="Ensembl"/>
        </authorList>
    </citation>
    <scope>IDENTIFICATION</scope>
</reference>
<evidence type="ECO:0000313" key="7">
    <source>
        <dbReference type="Ensembl" id="ENSGMOP00000067791.1"/>
    </source>
</evidence>
<feature type="transmembrane region" description="Helical" evidence="6">
    <location>
        <begin position="68"/>
        <end position="91"/>
    </location>
</feature>
<dbReference type="PANTHER" id="PTHR13999:SF31">
    <property type="entry name" value="IFITM1-RELATED"/>
    <property type="match status" value="1"/>
</dbReference>
<accession>A0A8C5CYF4</accession>
<evidence type="ECO:0000256" key="5">
    <source>
        <dbReference type="ARBA" id="ARBA00023136"/>
    </source>
</evidence>
<keyword evidence="8" id="KW-1185">Reference proteome</keyword>
<dbReference type="AlphaFoldDB" id="A0A8C5CYF4"/>
<dbReference type="Ensembl" id="ENSGMOT00000056144.1">
    <property type="protein sequence ID" value="ENSGMOP00000067791.1"/>
    <property type="gene ID" value="ENSGMOG00000032550.1"/>
</dbReference>
<evidence type="ECO:0000256" key="1">
    <source>
        <dbReference type="ARBA" id="ARBA00004370"/>
    </source>
</evidence>
<keyword evidence="4 6" id="KW-1133">Transmembrane helix</keyword>
<evidence type="ECO:0000313" key="8">
    <source>
        <dbReference type="Proteomes" id="UP000694546"/>
    </source>
</evidence>
<dbReference type="GeneTree" id="ENSGT00950000182857"/>
<evidence type="ECO:0000256" key="2">
    <source>
        <dbReference type="ARBA" id="ARBA00006843"/>
    </source>
</evidence>
<name>A0A8C5CYF4_GADMO</name>
<proteinExistence type="inferred from homology"/>
<comment type="similarity">
    <text evidence="2">Belongs to the CD225/Dispanin family.</text>
</comment>
<evidence type="ECO:0000256" key="4">
    <source>
        <dbReference type="ARBA" id="ARBA00022989"/>
    </source>
</evidence>
<dbReference type="Proteomes" id="UP000694546">
    <property type="component" value="Chromosome 9"/>
</dbReference>
<sequence>MQYNRDLDTVVTIVNPVEHPRDYVVWSIFSIFYGNPFCLGLAALIFSIKARDMKVTGDLQRARGYSKWALGLNVAALIIIVLIVLCLMIILEKNRFEHNNRNGYPYGSG</sequence>
<organism evidence="7 8">
    <name type="scientific">Gadus morhua</name>
    <name type="common">Atlantic cod</name>
    <dbReference type="NCBI Taxonomy" id="8049"/>
    <lineage>
        <taxon>Eukaryota</taxon>
        <taxon>Metazoa</taxon>
        <taxon>Chordata</taxon>
        <taxon>Craniata</taxon>
        <taxon>Vertebrata</taxon>
        <taxon>Euteleostomi</taxon>
        <taxon>Actinopterygii</taxon>
        <taxon>Neopterygii</taxon>
        <taxon>Teleostei</taxon>
        <taxon>Neoteleostei</taxon>
        <taxon>Acanthomorphata</taxon>
        <taxon>Zeiogadaria</taxon>
        <taxon>Gadariae</taxon>
        <taxon>Gadiformes</taxon>
        <taxon>Gadoidei</taxon>
        <taxon>Gadidae</taxon>
        <taxon>Gadus</taxon>
    </lineage>
</organism>
<comment type="subcellular location">
    <subcellularLocation>
        <location evidence="1">Membrane</location>
    </subcellularLocation>
</comment>
<evidence type="ECO:0000256" key="3">
    <source>
        <dbReference type="ARBA" id="ARBA00022692"/>
    </source>
</evidence>
<dbReference type="Pfam" id="PF04505">
    <property type="entry name" value="CD225"/>
    <property type="match status" value="1"/>
</dbReference>
<dbReference type="GO" id="GO:0005886">
    <property type="term" value="C:plasma membrane"/>
    <property type="evidence" value="ECO:0007669"/>
    <property type="project" value="TreeGrafter"/>
</dbReference>
<dbReference type="InterPro" id="IPR051517">
    <property type="entry name" value="IFITM_antiviral_protein"/>
</dbReference>
<keyword evidence="3 6" id="KW-0812">Transmembrane</keyword>
<keyword evidence="5 6" id="KW-0472">Membrane</keyword>
<dbReference type="PANTHER" id="PTHR13999">
    <property type="entry name" value="INTERFERON INDUCIBLE TRANSMEMBRANE PROTEIN"/>
    <property type="match status" value="1"/>
</dbReference>
<protein>
    <submittedName>
        <fullName evidence="7">Uncharacterized protein</fullName>
    </submittedName>
</protein>
<reference evidence="7" key="2">
    <citation type="submission" date="2025-09" db="UniProtKB">
        <authorList>
            <consortium name="Ensembl"/>
        </authorList>
    </citation>
    <scope>IDENTIFICATION</scope>
</reference>
<feature type="transmembrane region" description="Helical" evidence="6">
    <location>
        <begin position="23"/>
        <end position="48"/>
    </location>
</feature>
<dbReference type="InterPro" id="IPR007593">
    <property type="entry name" value="CD225/Dispanin_fam"/>
</dbReference>
<evidence type="ECO:0000256" key="6">
    <source>
        <dbReference type="SAM" id="Phobius"/>
    </source>
</evidence>